<feature type="chain" id="PRO_5046265174" evidence="1">
    <location>
        <begin position="26"/>
        <end position="408"/>
    </location>
</feature>
<reference evidence="2 3" key="1">
    <citation type="submission" date="2024-05" db="EMBL/GenBank/DDBJ databases">
        <title>A draft genome resource for the thread blight pathogen Marasmius tenuissimus strain MS-2.</title>
        <authorList>
            <person name="Yulfo-Soto G.E."/>
            <person name="Baruah I.K."/>
            <person name="Amoako-Attah I."/>
            <person name="Bukari Y."/>
            <person name="Meinhardt L.W."/>
            <person name="Bailey B.A."/>
            <person name="Cohen S.P."/>
        </authorList>
    </citation>
    <scope>NUCLEOTIDE SEQUENCE [LARGE SCALE GENOMIC DNA]</scope>
    <source>
        <strain evidence="2 3">MS-2</strain>
    </source>
</reference>
<evidence type="ECO:0000256" key="1">
    <source>
        <dbReference type="SAM" id="SignalP"/>
    </source>
</evidence>
<keyword evidence="1" id="KW-0732">Signal</keyword>
<dbReference type="Gene3D" id="6.10.110.10">
    <property type="match status" value="1"/>
</dbReference>
<organism evidence="2 3">
    <name type="scientific">Marasmius tenuissimus</name>
    <dbReference type="NCBI Taxonomy" id="585030"/>
    <lineage>
        <taxon>Eukaryota</taxon>
        <taxon>Fungi</taxon>
        <taxon>Dikarya</taxon>
        <taxon>Basidiomycota</taxon>
        <taxon>Agaricomycotina</taxon>
        <taxon>Agaricomycetes</taxon>
        <taxon>Agaricomycetidae</taxon>
        <taxon>Agaricales</taxon>
        <taxon>Marasmiineae</taxon>
        <taxon>Marasmiaceae</taxon>
        <taxon>Marasmius</taxon>
    </lineage>
</organism>
<dbReference type="Proteomes" id="UP001437256">
    <property type="component" value="Unassembled WGS sequence"/>
</dbReference>
<keyword evidence="3" id="KW-1185">Reference proteome</keyword>
<proteinExistence type="predicted"/>
<accession>A0ABR2Z8W0</accession>
<protein>
    <submittedName>
        <fullName evidence="2">Uncharacterized protein</fullName>
    </submittedName>
</protein>
<evidence type="ECO:0000313" key="3">
    <source>
        <dbReference type="Proteomes" id="UP001437256"/>
    </source>
</evidence>
<comment type="caution">
    <text evidence="2">The sequence shown here is derived from an EMBL/GenBank/DDBJ whole genome shotgun (WGS) entry which is preliminary data.</text>
</comment>
<dbReference type="InterPro" id="IPR038213">
    <property type="entry name" value="IFI6/IFI27-like_sf"/>
</dbReference>
<name>A0ABR2Z8W0_9AGAR</name>
<sequence>MQVFQFDFFLGFFLALLDKLRHFFGLPTHDSPGHHDPHFNGDVDRWSESMQYEFRINNVTDINKTVYAIETGLKSNPEVQQAMGYRLGNFTTVRFNSVWPWTDFVYDLRMINDEARKLQQESVTFTTINLNIPYTDVAKLAIQGINIGVEGVQERFSASDSHPRIDALSTLPRIPNWDEVYERIKPFLDNARRDLERLVKDGKATFEDVYKAIHDFIQVQLELLPKEFQRAIQEFHRFKSEHPYIVAGAEIALVVIGTEIILPYAFLGLLRLIGFSELGPVAGAWAPAIQSALYGGRTGGLFSILQKISMTGRLVWPLEVFTDITAAVGGTIVVMPPGEIKRLVEGWVVDQPFPVNLALENGNVVAEGFETWMKVMKERMEEAHVPHAQWLDVAIEALRQRIEGFIKL</sequence>
<gene>
    <name evidence="2" type="ORF">AAF712_015310</name>
</gene>
<dbReference type="EMBL" id="JBBXMP010000383">
    <property type="protein sequence ID" value="KAL0058031.1"/>
    <property type="molecule type" value="Genomic_DNA"/>
</dbReference>
<evidence type="ECO:0000313" key="2">
    <source>
        <dbReference type="EMBL" id="KAL0058031.1"/>
    </source>
</evidence>
<feature type="signal peptide" evidence="1">
    <location>
        <begin position="1"/>
        <end position="25"/>
    </location>
</feature>